<reference evidence="2 3" key="1">
    <citation type="submission" date="2020-07" db="EMBL/GenBank/DDBJ databases">
        <title>Organ Donor 1.</title>
        <authorList>
            <person name="Marsh A.J."/>
            <person name="Azcarate-Peril M.A."/>
        </authorList>
    </citation>
    <scope>NUCLEOTIDE SEQUENCE [LARGE SCALE GENOMIC DNA]</scope>
    <source>
        <strain evidence="2 3">AMC0717</strain>
    </source>
</reference>
<evidence type="ECO:0000313" key="2">
    <source>
        <dbReference type="EMBL" id="NZA36773.1"/>
    </source>
</evidence>
<feature type="chain" id="PRO_5044058551" description="DUF4367 domain-containing protein" evidence="1">
    <location>
        <begin position="26"/>
        <end position="165"/>
    </location>
</feature>
<proteinExistence type="predicted"/>
<dbReference type="EMBL" id="JACCKS010000001">
    <property type="protein sequence ID" value="NZA36773.1"/>
    <property type="molecule type" value="Genomic_DNA"/>
</dbReference>
<dbReference type="AlphaFoldDB" id="A0A1I5G211"/>
<organism evidence="2 3">
    <name type="scientific">Eubacterium callanderi</name>
    <dbReference type="NCBI Taxonomy" id="53442"/>
    <lineage>
        <taxon>Bacteria</taxon>
        <taxon>Bacillati</taxon>
        <taxon>Bacillota</taxon>
        <taxon>Clostridia</taxon>
        <taxon>Eubacteriales</taxon>
        <taxon>Eubacteriaceae</taxon>
        <taxon>Eubacterium</taxon>
    </lineage>
</organism>
<dbReference type="PROSITE" id="PS51257">
    <property type="entry name" value="PROKAR_LIPOPROTEIN"/>
    <property type="match status" value="1"/>
</dbReference>
<evidence type="ECO:0008006" key="4">
    <source>
        <dbReference type="Google" id="ProtNLM"/>
    </source>
</evidence>
<dbReference type="RefSeq" id="WP_090410765.1">
    <property type="nucleotide sequence ID" value="NZ_CABJAI010000001.1"/>
</dbReference>
<evidence type="ECO:0000256" key="1">
    <source>
        <dbReference type="SAM" id="SignalP"/>
    </source>
</evidence>
<sequence>MKRKAALCLSVLVFAVLVVTACSNAGQKQEEIPNPMVRYDTIDQIEKKVGYSPAILPAYSGFELKEMYIIGDELVDLRYQKTGGAEATVRSQKNAGGDISGYQQLTYSPETYNGITYNMAENAEGKDLIAYFTKGDMTYSMSATGLDKDTFKSEFAAVIDTVNNQ</sequence>
<name>A0A1I5G211_9FIRM</name>
<protein>
    <recommendedName>
        <fullName evidence="4">DUF4367 domain-containing protein</fullName>
    </recommendedName>
</protein>
<keyword evidence="1" id="KW-0732">Signal</keyword>
<feature type="signal peptide" evidence="1">
    <location>
        <begin position="1"/>
        <end position="25"/>
    </location>
</feature>
<evidence type="ECO:0000313" key="3">
    <source>
        <dbReference type="Proteomes" id="UP000586254"/>
    </source>
</evidence>
<gene>
    <name evidence="2" type="ORF">H0N91_01140</name>
</gene>
<comment type="caution">
    <text evidence="2">The sequence shown here is derived from an EMBL/GenBank/DDBJ whole genome shotgun (WGS) entry which is preliminary data.</text>
</comment>
<dbReference type="Proteomes" id="UP000586254">
    <property type="component" value="Unassembled WGS sequence"/>
</dbReference>
<accession>A0A1I5G211</accession>